<reference evidence="2 3" key="1">
    <citation type="submission" date="2020-02" db="EMBL/GenBank/DDBJ databases">
        <authorList>
            <person name="Criscuolo A."/>
        </authorList>
    </citation>
    <scope>NUCLEOTIDE SEQUENCE [LARGE SCALE GENOMIC DNA]</scope>
    <source>
        <strain evidence="2">CECT7796</strain>
    </source>
</reference>
<dbReference type="Gene3D" id="2.60.120.200">
    <property type="match status" value="1"/>
</dbReference>
<comment type="caution">
    <text evidence="2">The sequence shown here is derived from an EMBL/GenBank/DDBJ whole genome shotgun (WGS) entry which is preliminary data.</text>
</comment>
<dbReference type="EMBL" id="CADCST010000093">
    <property type="protein sequence ID" value="CAA9199563.1"/>
    <property type="molecule type" value="Genomic_DNA"/>
</dbReference>
<evidence type="ECO:0008006" key="4">
    <source>
        <dbReference type="Google" id="ProtNLM"/>
    </source>
</evidence>
<keyword evidence="1" id="KW-0732">Signal</keyword>
<feature type="chain" id="PRO_5045705262" description="LamG-like jellyroll fold domain-containing protein" evidence="1">
    <location>
        <begin position="19"/>
        <end position="300"/>
    </location>
</feature>
<evidence type="ECO:0000256" key="1">
    <source>
        <dbReference type="SAM" id="SignalP"/>
    </source>
</evidence>
<accession>A0ABN7EM96</accession>
<gene>
    <name evidence="2" type="ORF">FLACOL7796_02767</name>
</gene>
<dbReference type="InterPro" id="IPR013320">
    <property type="entry name" value="ConA-like_dom_sf"/>
</dbReference>
<evidence type="ECO:0000313" key="2">
    <source>
        <dbReference type="EMBL" id="CAA9199563.1"/>
    </source>
</evidence>
<feature type="signal peptide" evidence="1">
    <location>
        <begin position="1"/>
        <end position="18"/>
    </location>
</feature>
<dbReference type="Proteomes" id="UP000474567">
    <property type="component" value="Unassembled WGS sequence"/>
</dbReference>
<dbReference type="Pfam" id="PF13385">
    <property type="entry name" value="Laminin_G_3"/>
    <property type="match status" value="1"/>
</dbReference>
<protein>
    <recommendedName>
        <fullName evidence="4">LamG-like jellyroll fold domain-containing protein</fullName>
    </recommendedName>
</protein>
<dbReference type="SUPFAM" id="SSF49899">
    <property type="entry name" value="Concanavalin A-like lectins/glucanases"/>
    <property type="match status" value="1"/>
</dbReference>
<sequence>MKKLLLTLMFVSYLNINAQNPIQEFNFNSTLNNTDNTASFVGVANFVTDRAGVAKGAQRLTNKAMEAVVENLPQGNSPRSVSIWVKLNDIASANYIWGYGTAYNAQYCGLLQQGTSSSNSDLSLAGWGASNDVIVSVSLAKDVWYQYAITYDGKTSKIYRNGVLLKAAEGISRSTKGNIFRLGEINTTVGINSDIDDLKIYNVAMTSEQVEASYESSKAVTPVVANTETAAVSKTVKNAVVKTKVVPNASLVVSDSNKVSKNVEVFSQGQKILGSNNTININDLPEGTYLLKITNMPSKK</sequence>
<evidence type="ECO:0000313" key="3">
    <source>
        <dbReference type="Proteomes" id="UP000474567"/>
    </source>
</evidence>
<keyword evidence="3" id="KW-1185">Reference proteome</keyword>
<name>A0ABN7EM96_9FLAO</name>
<dbReference type="RefSeq" id="WP_173966700.1">
    <property type="nucleotide sequence ID" value="NZ_CADCST010000093.1"/>
</dbReference>
<proteinExistence type="predicted"/>
<organism evidence="2 3">
    <name type="scientific">Flavobacterium collinsii</name>
    <dbReference type="NCBI Taxonomy" id="1114861"/>
    <lineage>
        <taxon>Bacteria</taxon>
        <taxon>Pseudomonadati</taxon>
        <taxon>Bacteroidota</taxon>
        <taxon>Flavobacteriia</taxon>
        <taxon>Flavobacteriales</taxon>
        <taxon>Flavobacteriaceae</taxon>
        <taxon>Flavobacterium</taxon>
    </lineage>
</organism>